<dbReference type="GO" id="GO:0006508">
    <property type="term" value="P:proteolysis"/>
    <property type="evidence" value="ECO:0007669"/>
    <property type="project" value="UniProtKB-KW"/>
</dbReference>
<organism evidence="9 10">
    <name type="scientific">Salipaludibacillus neizhouensis</name>
    <dbReference type="NCBI Taxonomy" id="885475"/>
    <lineage>
        <taxon>Bacteria</taxon>
        <taxon>Bacillati</taxon>
        <taxon>Bacillota</taxon>
        <taxon>Bacilli</taxon>
        <taxon>Bacillales</taxon>
        <taxon>Bacillaceae</taxon>
    </lineage>
</organism>
<evidence type="ECO:0000256" key="2">
    <source>
        <dbReference type="ARBA" id="ARBA00022654"/>
    </source>
</evidence>
<dbReference type="EMBL" id="PDOE01000002">
    <property type="protein sequence ID" value="RKL68260.1"/>
    <property type="molecule type" value="Genomic_DNA"/>
</dbReference>
<evidence type="ECO:0008006" key="11">
    <source>
        <dbReference type="Google" id="ProtNLM"/>
    </source>
</evidence>
<reference evidence="9 10" key="1">
    <citation type="submission" date="2017-10" db="EMBL/GenBank/DDBJ databases">
        <title>Bacillus sp. nov., a halophilic bacterium isolated from a Keqin Lake.</title>
        <authorList>
            <person name="Wang H."/>
        </authorList>
    </citation>
    <scope>NUCLEOTIDE SEQUENCE [LARGE SCALE GENOMIC DNA]</scope>
    <source>
        <strain evidence="9 10">KCTC 13187</strain>
    </source>
</reference>
<evidence type="ECO:0000256" key="6">
    <source>
        <dbReference type="ARBA" id="ARBA00022989"/>
    </source>
</evidence>
<dbReference type="AlphaFoldDB" id="A0A3A9KBV3"/>
<protein>
    <recommendedName>
        <fullName evidence="11">AgrB-like protein</fullName>
    </recommendedName>
</protein>
<evidence type="ECO:0000313" key="9">
    <source>
        <dbReference type="EMBL" id="RKL68260.1"/>
    </source>
</evidence>
<keyword evidence="5" id="KW-0378">Hydrolase</keyword>
<gene>
    <name evidence="9" type="ORF">CR203_07190</name>
</gene>
<keyword evidence="2" id="KW-0673">Quorum sensing</keyword>
<evidence type="ECO:0000256" key="4">
    <source>
        <dbReference type="ARBA" id="ARBA00022692"/>
    </source>
</evidence>
<keyword evidence="6 8" id="KW-1133">Transmembrane helix</keyword>
<feature type="transmembrane region" description="Helical" evidence="8">
    <location>
        <begin position="193"/>
        <end position="208"/>
    </location>
</feature>
<proteinExistence type="predicted"/>
<keyword evidence="4 8" id="KW-0812">Transmembrane</keyword>
<dbReference type="Proteomes" id="UP000281498">
    <property type="component" value="Unassembled WGS sequence"/>
</dbReference>
<dbReference type="GO" id="GO:0008233">
    <property type="term" value="F:peptidase activity"/>
    <property type="evidence" value="ECO:0007669"/>
    <property type="project" value="UniProtKB-KW"/>
</dbReference>
<dbReference type="Pfam" id="PF04647">
    <property type="entry name" value="AgrB"/>
    <property type="match status" value="1"/>
</dbReference>
<feature type="transmembrane region" description="Helical" evidence="8">
    <location>
        <begin position="107"/>
        <end position="125"/>
    </location>
</feature>
<keyword evidence="3" id="KW-0645">Protease</keyword>
<keyword evidence="7 8" id="KW-0472">Membrane</keyword>
<evidence type="ECO:0000256" key="8">
    <source>
        <dbReference type="SAM" id="Phobius"/>
    </source>
</evidence>
<evidence type="ECO:0000256" key="7">
    <source>
        <dbReference type="ARBA" id="ARBA00023136"/>
    </source>
</evidence>
<evidence type="ECO:0000256" key="1">
    <source>
        <dbReference type="ARBA" id="ARBA00022475"/>
    </source>
</evidence>
<keyword evidence="1" id="KW-1003">Cell membrane</keyword>
<accession>A0A3A9KBV3</accession>
<feature type="transmembrane region" description="Helical" evidence="8">
    <location>
        <begin position="155"/>
        <end position="172"/>
    </location>
</feature>
<name>A0A3A9KBV3_9BACI</name>
<dbReference type="SMART" id="SM00793">
    <property type="entry name" value="AgrB"/>
    <property type="match status" value="1"/>
</dbReference>
<dbReference type="GO" id="GO:0009372">
    <property type="term" value="P:quorum sensing"/>
    <property type="evidence" value="ECO:0007669"/>
    <property type="project" value="UniProtKB-KW"/>
</dbReference>
<sequence length="250" mass="28976">MGEFVTLQQQDLTEALENHSLTFYELPDFVYVSFEFQYITRCSQSHKILREETCMFERWAILFADLIKRINPDETDSVEVLVFGFTIIFNLLFTFLLLFITGFLLDHLFILLQVAVSFMVLRMLTGGAHLDHSLACSLTSILIILAFSFFPISSILIYTYLIIIVLLVIIYAPYYEPHQVTHSKEWEFKKKQLAYLWLALSLLFFHFFHQPGLILGALLQSLLLTPYGINFISKINILTLKGGDNHEKNS</sequence>
<comment type="caution">
    <text evidence="9">The sequence shown here is derived from an EMBL/GenBank/DDBJ whole genome shotgun (WGS) entry which is preliminary data.</text>
</comment>
<dbReference type="InterPro" id="IPR006741">
    <property type="entry name" value="AgrB"/>
</dbReference>
<evidence type="ECO:0000313" key="10">
    <source>
        <dbReference type="Proteomes" id="UP000281498"/>
    </source>
</evidence>
<dbReference type="OrthoDB" id="2884540at2"/>
<evidence type="ECO:0000256" key="5">
    <source>
        <dbReference type="ARBA" id="ARBA00022801"/>
    </source>
</evidence>
<evidence type="ECO:0000256" key="3">
    <source>
        <dbReference type="ARBA" id="ARBA00022670"/>
    </source>
</evidence>
<feature type="transmembrane region" description="Helical" evidence="8">
    <location>
        <begin position="78"/>
        <end position="101"/>
    </location>
</feature>
<feature type="transmembrane region" description="Helical" evidence="8">
    <location>
        <begin position="132"/>
        <end position="149"/>
    </location>
</feature>
<dbReference type="GO" id="GO:0016020">
    <property type="term" value="C:membrane"/>
    <property type="evidence" value="ECO:0007669"/>
    <property type="project" value="InterPro"/>
</dbReference>
<keyword evidence="10" id="KW-1185">Reference proteome</keyword>